<protein>
    <recommendedName>
        <fullName evidence="4">Transmembrane protein</fullName>
    </recommendedName>
</protein>
<organism evidence="2 3">
    <name type="scientific">Paramecium pentaurelia</name>
    <dbReference type="NCBI Taxonomy" id="43138"/>
    <lineage>
        <taxon>Eukaryota</taxon>
        <taxon>Sar</taxon>
        <taxon>Alveolata</taxon>
        <taxon>Ciliophora</taxon>
        <taxon>Intramacronucleata</taxon>
        <taxon>Oligohymenophorea</taxon>
        <taxon>Peniculida</taxon>
        <taxon>Parameciidae</taxon>
        <taxon>Paramecium</taxon>
    </lineage>
</organism>
<keyword evidence="1" id="KW-0472">Membrane</keyword>
<accession>A0A8S1X876</accession>
<keyword evidence="3" id="KW-1185">Reference proteome</keyword>
<name>A0A8S1X876_9CILI</name>
<feature type="transmembrane region" description="Helical" evidence="1">
    <location>
        <begin position="209"/>
        <end position="228"/>
    </location>
</feature>
<comment type="caution">
    <text evidence="2">The sequence shown here is derived from an EMBL/GenBank/DDBJ whole genome shotgun (WGS) entry which is preliminary data.</text>
</comment>
<keyword evidence="1" id="KW-0812">Transmembrane</keyword>
<dbReference type="Proteomes" id="UP000689195">
    <property type="component" value="Unassembled WGS sequence"/>
</dbReference>
<dbReference type="AlphaFoldDB" id="A0A8S1X876"/>
<evidence type="ECO:0000256" key="1">
    <source>
        <dbReference type="SAM" id="Phobius"/>
    </source>
</evidence>
<evidence type="ECO:0008006" key="4">
    <source>
        <dbReference type="Google" id="ProtNLM"/>
    </source>
</evidence>
<evidence type="ECO:0000313" key="2">
    <source>
        <dbReference type="EMBL" id="CAD8196086.1"/>
    </source>
</evidence>
<reference evidence="2" key="1">
    <citation type="submission" date="2021-01" db="EMBL/GenBank/DDBJ databases">
        <authorList>
            <consortium name="Genoscope - CEA"/>
            <person name="William W."/>
        </authorList>
    </citation>
    <scope>NUCLEOTIDE SEQUENCE</scope>
</reference>
<gene>
    <name evidence="2" type="ORF">PPENT_87.1.T1110113</name>
</gene>
<dbReference type="OrthoDB" id="305639at2759"/>
<sequence length="232" mass="27187">MQIQNKTESNISSEDDILEIIQTILNIKQQQNQMNFLDNSQDQLQKQTEQILIPQRFRFKTSHNLGEIKQRKLSQYTEKSEIDEIKDNQSNDNEYLQDLIQISPKKPWHFKSVIIDSSKNSEKKMEYLSEQQIKSQNQKSLASISSNASFQDLGIVTLKEELQTVYSYDQIQEDKKEASIYCFDTKEKNQTNPSISQNTKNIYYDKNRLNFEIISLILITIGVGGWVYQRSK</sequence>
<proteinExistence type="predicted"/>
<dbReference type="EMBL" id="CAJJDO010000111">
    <property type="protein sequence ID" value="CAD8196086.1"/>
    <property type="molecule type" value="Genomic_DNA"/>
</dbReference>
<keyword evidence="1" id="KW-1133">Transmembrane helix</keyword>
<evidence type="ECO:0000313" key="3">
    <source>
        <dbReference type="Proteomes" id="UP000689195"/>
    </source>
</evidence>